<dbReference type="Proteomes" id="UP000483004">
    <property type="component" value="Unassembled WGS sequence"/>
</dbReference>
<dbReference type="EMBL" id="WBMR01000036">
    <property type="protein sequence ID" value="KAB2381630.1"/>
    <property type="molecule type" value="Genomic_DNA"/>
</dbReference>
<dbReference type="OrthoDB" id="3466735at2"/>
<proteinExistence type="predicted"/>
<comment type="caution">
    <text evidence="1">The sequence shown here is derived from an EMBL/GenBank/DDBJ whole genome shotgun (WGS) entry which is preliminary data.</text>
</comment>
<accession>A0A6L3VWF3</accession>
<gene>
    <name evidence="1" type="ORF">F9B16_15505</name>
</gene>
<sequence length="225" mass="24179">MPITMPKPSSYPVRVTLRPAAGEAGTWRYEIVDSSSSRRHGVLRDPDPRAALEIMVSDLVFEALTVDADVVWTSDGHGEVVFREADPGRTPGRSPAFALVVVPGQGVLLPEPLPPLLLDAPKPMALSALAAAAETLGIAPPEEALGIGLGIQMGRGTGLFALCADYLDPGTDRIAEITIKRGRAWRGSHELRAHQDGVDLFADPRRESVKLTSPAFASQAERWRF</sequence>
<keyword evidence="2" id="KW-1185">Reference proteome</keyword>
<dbReference type="RefSeq" id="WP_151540768.1">
    <property type="nucleotide sequence ID" value="NZ_WBMR01000036.1"/>
</dbReference>
<name>A0A6L3VWF3_9ACTN</name>
<reference evidence="1 2" key="1">
    <citation type="submission" date="2019-09" db="EMBL/GenBank/DDBJ databases">
        <title>Actinomadura physcomitrii sp. nov., a novel actinomycete isolated from moss [Physcomitrium sphaericum (Ludw) Fuernr].</title>
        <authorList>
            <person name="Liu C."/>
            <person name="Zhuang X."/>
        </authorList>
    </citation>
    <scope>NUCLEOTIDE SEQUENCE [LARGE SCALE GENOMIC DNA]</scope>
    <source>
        <strain evidence="1 2">CYP1-1B</strain>
    </source>
</reference>
<organism evidence="1 2">
    <name type="scientific">Actinomadura montaniterrae</name>
    <dbReference type="NCBI Taxonomy" id="1803903"/>
    <lineage>
        <taxon>Bacteria</taxon>
        <taxon>Bacillati</taxon>
        <taxon>Actinomycetota</taxon>
        <taxon>Actinomycetes</taxon>
        <taxon>Streptosporangiales</taxon>
        <taxon>Thermomonosporaceae</taxon>
        <taxon>Actinomadura</taxon>
    </lineage>
</organism>
<evidence type="ECO:0000313" key="2">
    <source>
        <dbReference type="Proteomes" id="UP000483004"/>
    </source>
</evidence>
<evidence type="ECO:0000313" key="1">
    <source>
        <dbReference type="EMBL" id="KAB2381630.1"/>
    </source>
</evidence>
<dbReference type="AlphaFoldDB" id="A0A6L3VWF3"/>
<protein>
    <submittedName>
        <fullName evidence="1">Uncharacterized protein</fullName>
    </submittedName>
</protein>